<gene>
    <name evidence="2" type="ORF">CUJ84_Chr001238</name>
</gene>
<dbReference type="EMBL" id="CP025012">
    <property type="protein sequence ID" value="AUW41635.1"/>
    <property type="molecule type" value="Genomic_DNA"/>
</dbReference>
<dbReference type="AlphaFoldDB" id="A0A2K9Z075"/>
<organism evidence="2 3">
    <name type="scientific">Rhizobium leguminosarum</name>
    <dbReference type="NCBI Taxonomy" id="384"/>
    <lineage>
        <taxon>Bacteria</taxon>
        <taxon>Pseudomonadati</taxon>
        <taxon>Pseudomonadota</taxon>
        <taxon>Alphaproteobacteria</taxon>
        <taxon>Hyphomicrobiales</taxon>
        <taxon>Rhizobiaceae</taxon>
        <taxon>Rhizobium/Agrobacterium group</taxon>
        <taxon>Rhizobium</taxon>
    </lineage>
</organism>
<proteinExistence type="predicted"/>
<accession>A0A2K9Z075</accession>
<evidence type="ECO:0000313" key="2">
    <source>
        <dbReference type="EMBL" id="AUW41635.1"/>
    </source>
</evidence>
<name>A0A2K9Z075_RHILE</name>
<evidence type="ECO:0000256" key="1">
    <source>
        <dbReference type="SAM" id="MobiDB-lite"/>
    </source>
</evidence>
<dbReference type="Proteomes" id="UP000238523">
    <property type="component" value="Chromosome"/>
</dbReference>
<feature type="compositionally biased region" description="Polar residues" evidence="1">
    <location>
        <begin position="12"/>
        <end position="22"/>
    </location>
</feature>
<feature type="region of interest" description="Disordered" evidence="1">
    <location>
        <begin position="1"/>
        <end position="55"/>
    </location>
</feature>
<sequence length="55" mass="5944">MLPKGKDMPHSCISTTSPQQFELFSPPADNLIDTQPAQRASLAKYKKPGSRAGLS</sequence>
<protein>
    <submittedName>
        <fullName evidence="2">Uncharacterized protein</fullName>
    </submittedName>
</protein>
<evidence type="ECO:0000313" key="3">
    <source>
        <dbReference type="Proteomes" id="UP000238523"/>
    </source>
</evidence>
<reference evidence="2 3" key="1">
    <citation type="submission" date="2017-11" db="EMBL/GenBank/DDBJ databases">
        <title>Complete genome of Rhizobium leguminosarum Norway, an ineffective micro-symbiont.</title>
        <authorList>
            <person name="Hoffrichter A."/>
            <person name="Liang J."/>
            <person name="Brachmann A."/>
            <person name="Marin M."/>
        </authorList>
    </citation>
    <scope>NUCLEOTIDE SEQUENCE [LARGE SCALE GENOMIC DNA]</scope>
    <source>
        <strain evidence="2 3">Norway</strain>
    </source>
</reference>